<dbReference type="InterPro" id="IPR001254">
    <property type="entry name" value="Trypsin_dom"/>
</dbReference>
<protein>
    <submittedName>
        <fullName evidence="8">Trypsin-like serine protease</fullName>
        <ecNumber evidence="8">3.4.21.-</ecNumber>
    </submittedName>
</protein>
<dbReference type="Pfam" id="PF00089">
    <property type="entry name" value="Trypsin"/>
    <property type="match status" value="1"/>
</dbReference>
<dbReference type="PANTHER" id="PTHR24276">
    <property type="entry name" value="POLYSERASE-RELATED"/>
    <property type="match status" value="1"/>
</dbReference>
<comment type="similarity">
    <text evidence="1">Belongs to the peptidase S1 family.</text>
</comment>
<keyword evidence="2" id="KW-0843">Virulence</keyword>
<dbReference type="Proteomes" id="UP001224775">
    <property type="component" value="Unassembled WGS sequence"/>
</dbReference>
<dbReference type="CDD" id="cd00190">
    <property type="entry name" value="Tryp_SPc"/>
    <property type="match status" value="1"/>
</dbReference>
<dbReference type="PROSITE" id="PS50240">
    <property type="entry name" value="TRYPSIN_DOM"/>
    <property type="match status" value="1"/>
</dbReference>
<dbReference type="EMBL" id="JATAAI010000062">
    <property type="protein sequence ID" value="KAK1732620.1"/>
    <property type="molecule type" value="Genomic_DNA"/>
</dbReference>
<dbReference type="FunFam" id="2.40.10.10:FF:000002">
    <property type="entry name" value="Transmembrane protease serine"/>
    <property type="match status" value="1"/>
</dbReference>
<dbReference type="PANTHER" id="PTHR24276:SF91">
    <property type="entry name" value="AT26814P-RELATED"/>
    <property type="match status" value="1"/>
</dbReference>
<feature type="region of interest" description="Disordered" evidence="5">
    <location>
        <begin position="408"/>
        <end position="454"/>
    </location>
</feature>
<evidence type="ECO:0000256" key="5">
    <source>
        <dbReference type="SAM" id="MobiDB-lite"/>
    </source>
</evidence>
<dbReference type="GO" id="GO:0004252">
    <property type="term" value="F:serine-type endopeptidase activity"/>
    <property type="evidence" value="ECO:0007669"/>
    <property type="project" value="InterPro"/>
</dbReference>
<comment type="caution">
    <text evidence="8">The sequence shown here is derived from an EMBL/GenBank/DDBJ whole genome shotgun (WGS) entry which is preliminary data.</text>
</comment>
<dbReference type="GO" id="GO:0006508">
    <property type="term" value="P:proteolysis"/>
    <property type="evidence" value="ECO:0007669"/>
    <property type="project" value="UniProtKB-KW"/>
</dbReference>
<dbReference type="InterPro" id="IPR001314">
    <property type="entry name" value="Peptidase_S1A"/>
</dbReference>
<dbReference type="InterPro" id="IPR018114">
    <property type="entry name" value="TRYPSIN_HIS"/>
</dbReference>
<dbReference type="InterPro" id="IPR033116">
    <property type="entry name" value="TRYPSIN_SER"/>
</dbReference>
<feature type="compositionally biased region" description="Low complexity" evidence="5">
    <location>
        <begin position="416"/>
        <end position="438"/>
    </location>
</feature>
<dbReference type="InterPro" id="IPR043504">
    <property type="entry name" value="Peptidase_S1_PA_chymotrypsin"/>
</dbReference>
<dbReference type="Gene3D" id="2.40.10.10">
    <property type="entry name" value="Trypsin-like serine proteases"/>
    <property type="match status" value="1"/>
</dbReference>
<feature type="compositionally biased region" description="Polar residues" evidence="5">
    <location>
        <begin position="440"/>
        <end position="454"/>
    </location>
</feature>
<evidence type="ECO:0000256" key="6">
    <source>
        <dbReference type="SAM" id="SignalP"/>
    </source>
</evidence>
<feature type="domain" description="Peptidase S1" evidence="7">
    <location>
        <begin position="58"/>
        <end position="300"/>
    </location>
</feature>
<dbReference type="PROSITE" id="PS00135">
    <property type="entry name" value="TRYPSIN_SER"/>
    <property type="match status" value="1"/>
</dbReference>
<keyword evidence="4 8" id="KW-0378">Hydrolase</keyword>
<evidence type="ECO:0000256" key="3">
    <source>
        <dbReference type="ARBA" id="ARBA00023157"/>
    </source>
</evidence>
<sequence length="454" mass="48644">MMLLFIILLSSIAASTAAADVAGVKMKAENPNKNGIIMPAGVNISTLEIDGHAPPQQIVNGTPTDGPVEFMVGLRKNAKGAPSDSNAQYCGGTLITSRIVLTAAHCMSDDQVDLYEVIVNMYDVTNKTGVESITLNRGVRGEDIIIHPNYDEDTIENDVALMILPHEVTGITYAKLNEDANEVGDEFRVIGWGSTSSGGELSEILLEAEVDYVTNEQCNKAYSEDDEEPVTDGMMCAARDGIDTCQGDSGGPMMLASDEGEGDPIQVGITSWGYGCAKPNFPGVYTRVSYYADWIKETACAFTGEFCPTCEVSQSLMKVIVHTDRWPDETSWTVTNKCGSSSKPIMSGGDYDSKYSTFASVACVSEGEYKFTIEDSYGDGSCCGSGYGYYSFQYGDVEAIGGDFERSETKSLGSCTSAPTEAPTPQPTQVSPTPLPTQVHLPTNAPTTSQNLRH</sequence>
<dbReference type="FunFam" id="2.40.10.10:FF:000068">
    <property type="entry name" value="transmembrane protease serine 2"/>
    <property type="match status" value="1"/>
</dbReference>
<feature type="chain" id="PRO_5041898782" evidence="6">
    <location>
        <begin position="19"/>
        <end position="454"/>
    </location>
</feature>
<dbReference type="AlphaFoldDB" id="A0AAD8XSE7"/>
<keyword evidence="4 8" id="KW-0645">Protease</keyword>
<keyword evidence="4" id="KW-0720">Serine protease</keyword>
<dbReference type="InterPro" id="IPR050430">
    <property type="entry name" value="Peptidase_S1"/>
</dbReference>
<reference evidence="8" key="1">
    <citation type="submission" date="2023-06" db="EMBL/GenBank/DDBJ databases">
        <title>Survivors Of The Sea: Transcriptome response of Skeletonema marinoi to long-term dormancy.</title>
        <authorList>
            <person name="Pinder M.I.M."/>
            <person name="Kourtchenko O."/>
            <person name="Robertson E.K."/>
            <person name="Larsson T."/>
            <person name="Maumus F."/>
            <person name="Osuna-Cruz C.M."/>
            <person name="Vancaester E."/>
            <person name="Stenow R."/>
            <person name="Vandepoele K."/>
            <person name="Ploug H."/>
            <person name="Bruchert V."/>
            <person name="Godhe A."/>
            <person name="Topel M."/>
        </authorList>
    </citation>
    <scope>NUCLEOTIDE SEQUENCE</scope>
    <source>
        <strain evidence="8">R05AC</strain>
    </source>
</reference>
<dbReference type="SUPFAM" id="SSF50494">
    <property type="entry name" value="Trypsin-like serine proteases"/>
    <property type="match status" value="1"/>
</dbReference>
<dbReference type="InterPro" id="IPR009003">
    <property type="entry name" value="Peptidase_S1_PA"/>
</dbReference>
<name>A0AAD8XSE7_9STRA</name>
<keyword evidence="6" id="KW-0732">Signal</keyword>
<dbReference type="SMART" id="SM00020">
    <property type="entry name" value="Tryp_SPc"/>
    <property type="match status" value="1"/>
</dbReference>
<organism evidence="8 9">
    <name type="scientific">Skeletonema marinoi</name>
    <dbReference type="NCBI Taxonomy" id="267567"/>
    <lineage>
        <taxon>Eukaryota</taxon>
        <taxon>Sar</taxon>
        <taxon>Stramenopiles</taxon>
        <taxon>Ochrophyta</taxon>
        <taxon>Bacillariophyta</taxon>
        <taxon>Coscinodiscophyceae</taxon>
        <taxon>Thalassiosirophycidae</taxon>
        <taxon>Thalassiosirales</taxon>
        <taxon>Skeletonemataceae</taxon>
        <taxon>Skeletonema</taxon>
        <taxon>Skeletonema marinoi-dohrnii complex</taxon>
    </lineage>
</organism>
<dbReference type="EC" id="3.4.21.-" evidence="8"/>
<gene>
    <name evidence="8" type="ORF">QTG54_016681</name>
</gene>
<accession>A0AAD8XSE7</accession>
<evidence type="ECO:0000259" key="7">
    <source>
        <dbReference type="PROSITE" id="PS50240"/>
    </source>
</evidence>
<feature type="signal peptide" evidence="6">
    <location>
        <begin position="1"/>
        <end position="18"/>
    </location>
</feature>
<evidence type="ECO:0000256" key="2">
    <source>
        <dbReference type="ARBA" id="ARBA00023026"/>
    </source>
</evidence>
<evidence type="ECO:0000313" key="9">
    <source>
        <dbReference type="Proteomes" id="UP001224775"/>
    </source>
</evidence>
<keyword evidence="3" id="KW-1015">Disulfide bond</keyword>
<keyword evidence="9" id="KW-1185">Reference proteome</keyword>
<evidence type="ECO:0000313" key="8">
    <source>
        <dbReference type="EMBL" id="KAK1732620.1"/>
    </source>
</evidence>
<evidence type="ECO:0000256" key="1">
    <source>
        <dbReference type="ARBA" id="ARBA00007664"/>
    </source>
</evidence>
<dbReference type="PROSITE" id="PS00134">
    <property type="entry name" value="TRYPSIN_HIS"/>
    <property type="match status" value="1"/>
</dbReference>
<evidence type="ECO:0000256" key="4">
    <source>
        <dbReference type="RuleBase" id="RU363034"/>
    </source>
</evidence>
<dbReference type="PRINTS" id="PR00722">
    <property type="entry name" value="CHYMOTRYPSIN"/>
</dbReference>
<proteinExistence type="inferred from homology"/>